<evidence type="ECO:0000313" key="1">
    <source>
        <dbReference type="EMBL" id="KAK7079989.1"/>
    </source>
</evidence>
<name>A0AAN9AA47_HALRR</name>
<dbReference type="AlphaFoldDB" id="A0AAN9AA47"/>
<evidence type="ECO:0000313" key="2">
    <source>
        <dbReference type="Proteomes" id="UP001381693"/>
    </source>
</evidence>
<proteinExistence type="predicted"/>
<sequence length="123" mass="13984">MQEMNSVLKKSLNISPGNDSTHYEILPDLLPVYKTNQQNIDALHHMALPICIDAYCMSPIKSILVDADDFSLSLRRNVWFQHYLSRKNGAARNPNRLTGLPNGGRYSQFGPCTSKPLDVRYFE</sequence>
<protein>
    <submittedName>
        <fullName evidence="1">Uncharacterized protein</fullName>
    </submittedName>
</protein>
<dbReference type="EMBL" id="JAXCGZ010006216">
    <property type="protein sequence ID" value="KAK7079989.1"/>
    <property type="molecule type" value="Genomic_DNA"/>
</dbReference>
<dbReference type="Proteomes" id="UP001381693">
    <property type="component" value="Unassembled WGS sequence"/>
</dbReference>
<gene>
    <name evidence="1" type="ORF">SK128_016469</name>
</gene>
<organism evidence="1 2">
    <name type="scientific">Halocaridina rubra</name>
    <name type="common">Hawaiian red shrimp</name>
    <dbReference type="NCBI Taxonomy" id="373956"/>
    <lineage>
        <taxon>Eukaryota</taxon>
        <taxon>Metazoa</taxon>
        <taxon>Ecdysozoa</taxon>
        <taxon>Arthropoda</taxon>
        <taxon>Crustacea</taxon>
        <taxon>Multicrustacea</taxon>
        <taxon>Malacostraca</taxon>
        <taxon>Eumalacostraca</taxon>
        <taxon>Eucarida</taxon>
        <taxon>Decapoda</taxon>
        <taxon>Pleocyemata</taxon>
        <taxon>Caridea</taxon>
        <taxon>Atyoidea</taxon>
        <taxon>Atyidae</taxon>
        <taxon>Halocaridina</taxon>
    </lineage>
</organism>
<accession>A0AAN9AA47</accession>
<comment type="caution">
    <text evidence="1">The sequence shown here is derived from an EMBL/GenBank/DDBJ whole genome shotgun (WGS) entry which is preliminary data.</text>
</comment>
<keyword evidence="2" id="KW-1185">Reference proteome</keyword>
<reference evidence="1 2" key="1">
    <citation type="submission" date="2023-11" db="EMBL/GenBank/DDBJ databases">
        <title>Halocaridina rubra genome assembly.</title>
        <authorList>
            <person name="Smith C."/>
        </authorList>
    </citation>
    <scope>NUCLEOTIDE SEQUENCE [LARGE SCALE GENOMIC DNA]</scope>
    <source>
        <strain evidence="1">EP-1</strain>
        <tissue evidence="1">Whole</tissue>
    </source>
</reference>